<keyword evidence="4" id="KW-0813">Transport</keyword>
<feature type="transmembrane region" description="Helical" evidence="10">
    <location>
        <begin position="441"/>
        <end position="465"/>
    </location>
</feature>
<feature type="transmembrane region" description="Helical" evidence="10">
    <location>
        <begin position="223"/>
        <end position="247"/>
    </location>
</feature>
<keyword evidence="9" id="KW-0046">Antibiotic resistance</keyword>
<feature type="transmembrane region" description="Helical" evidence="10">
    <location>
        <begin position="416"/>
        <end position="435"/>
    </location>
</feature>
<reference evidence="11 12" key="1">
    <citation type="submission" date="2016-01" db="EMBL/GenBank/DDBJ databases">
        <authorList>
            <person name="Mitreva M."/>
            <person name="Pepin K.H."/>
            <person name="Mihindukulasuriya K.A."/>
            <person name="Fulton R."/>
            <person name="Fronick C."/>
            <person name="O'Laughlin M."/>
            <person name="Miner T."/>
            <person name="Herter B."/>
            <person name="Rosa B.A."/>
            <person name="Cordes M."/>
            <person name="Tomlinson C."/>
            <person name="Wollam A."/>
            <person name="Palsikar V.B."/>
            <person name="Mardis E.R."/>
            <person name="Wilson R.K."/>
        </authorList>
    </citation>
    <scope>NUCLEOTIDE SEQUENCE [LARGE SCALE GENOMIC DNA]</scope>
    <source>
        <strain evidence="11 12">MJR7738</strain>
    </source>
</reference>
<name>A0ABD4EIA9_STALU</name>
<feature type="transmembrane region" description="Helical" evidence="10">
    <location>
        <begin position="347"/>
        <end position="374"/>
    </location>
</feature>
<dbReference type="NCBIfam" id="TIGR00797">
    <property type="entry name" value="matE"/>
    <property type="match status" value="1"/>
</dbReference>
<comment type="similarity">
    <text evidence="2">Belongs to the multi antimicrobial extrusion (MATE) (TC 2.A.66.1) family. MepA subfamily.</text>
</comment>
<evidence type="ECO:0000256" key="7">
    <source>
        <dbReference type="ARBA" id="ARBA00022989"/>
    </source>
</evidence>
<evidence type="ECO:0000256" key="1">
    <source>
        <dbReference type="ARBA" id="ARBA00004651"/>
    </source>
</evidence>
<keyword evidence="6 10" id="KW-0812">Transmembrane</keyword>
<protein>
    <recommendedName>
        <fullName evidence="3">Multidrug export protein MepA</fullName>
    </recommendedName>
</protein>
<feature type="transmembrane region" description="Helical" evidence="10">
    <location>
        <begin position="166"/>
        <end position="184"/>
    </location>
</feature>
<keyword evidence="5" id="KW-1003">Cell membrane</keyword>
<keyword evidence="7 10" id="KW-1133">Transmembrane helix</keyword>
<dbReference type="PANTHER" id="PTHR43823:SF3">
    <property type="entry name" value="MULTIDRUG EXPORT PROTEIN MEPA"/>
    <property type="match status" value="1"/>
</dbReference>
<evidence type="ECO:0000256" key="8">
    <source>
        <dbReference type="ARBA" id="ARBA00023136"/>
    </source>
</evidence>
<evidence type="ECO:0000256" key="9">
    <source>
        <dbReference type="ARBA" id="ARBA00023251"/>
    </source>
</evidence>
<comment type="caution">
    <text evidence="11">The sequence shown here is derived from an EMBL/GenBank/DDBJ whole genome shotgun (WGS) entry which is preliminary data.</text>
</comment>
<feature type="transmembrane region" description="Helical" evidence="10">
    <location>
        <begin position="380"/>
        <end position="404"/>
    </location>
</feature>
<evidence type="ECO:0000256" key="2">
    <source>
        <dbReference type="ARBA" id="ARBA00008417"/>
    </source>
</evidence>
<dbReference type="EMBL" id="LRQI01000022">
    <property type="protein sequence ID" value="KXA39807.1"/>
    <property type="molecule type" value="Genomic_DNA"/>
</dbReference>
<dbReference type="GO" id="GO:0046677">
    <property type="term" value="P:response to antibiotic"/>
    <property type="evidence" value="ECO:0007669"/>
    <property type="project" value="UniProtKB-KW"/>
</dbReference>
<dbReference type="Pfam" id="PF01554">
    <property type="entry name" value="MatE"/>
    <property type="match status" value="2"/>
</dbReference>
<evidence type="ECO:0000256" key="4">
    <source>
        <dbReference type="ARBA" id="ARBA00022448"/>
    </source>
</evidence>
<gene>
    <name evidence="11" type="ORF">HMPREF3225_00505</name>
</gene>
<dbReference type="InterPro" id="IPR002528">
    <property type="entry name" value="MATE_fam"/>
</dbReference>
<dbReference type="PIRSF" id="PIRSF006603">
    <property type="entry name" value="DinF"/>
    <property type="match status" value="1"/>
</dbReference>
<feature type="transmembrane region" description="Helical" evidence="10">
    <location>
        <begin position="52"/>
        <end position="74"/>
    </location>
</feature>
<accession>A0ABD4EIA9</accession>
<organism evidence="11 12">
    <name type="scientific">Staphylococcus lugdunensis</name>
    <dbReference type="NCBI Taxonomy" id="28035"/>
    <lineage>
        <taxon>Bacteria</taxon>
        <taxon>Bacillati</taxon>
        <taxon>Bacillota</taxon>
        <taxon>Bacilli</taxon>
        <taxon>Bacillales</taxon>
        <taxon>Staphylococcaceae</taxon>
        <taxon>Staphylococcus</taxon>
    </lineage>
</organism>
<evidence type="ECO:0000256" key="3">
    <source>
        <dbReference type="ARBA" id="ARBA00022106"/>
    </source>
</evidence>
<dbReference type="InterPro" id="IPR045070">
    <property type="entry name" value="MATE_MepA-like"/>
</dbReference>
<evidence type="ECO:0000256" key="10">
    <source>
        <dbReference type="SAM" id="Phobius"/>
    </source>
</evidence>
<dbReference type="CDD" id="cd13143">
    <property type="entry name" value="MATE_MepA_like"/>
    <property type="match status" value="1"/>
</dbReference>
<feature type="transmembrane region" description="Helical" evidence="10">
    <location>
        <begin position="196"/>
        <end position="217"/>
    </location>
</feature>
<evidence type="ECO:0000313" key="11">
    <source>
        <dbReference type="EMBL" id="KXA39807.1"/>
    </source>
</evidence>
<dbReference type="InterPro" id="IPR048279">
    <property type="entry name" value="MdtK-like"/>
</dbReference>
<evidence type="ECO:0000256" key="6">
    <source>
        <dbReference type="ARBA" id="ARBA00022692"/>
    </source>
</evidence>
<dbReference type="Proteomes" id="UP000070063">
    <property type="component" value="Unassembled WGS sequence"/>
</dbReference>
<sequence>MAIMVTLNFKYIVRYLIIRYRINLRENLKMKDEQIYYFEQAPIFKSMMHFSLPMMIGSLLSVIYGILNIYFIGFLDNSHMISAISLTMPIFALLMAFGNLFGVGGGTFISRMLGAKDYSKSKVISSFSIYSSLILGIIVAALAFPFTDQIAQVLGASGETVHFTSSFLKVMFLSSPAVILFFVLEQFARAIGKPMISMAGMLSSVVLNMILDPILIFGFHLDVVGAALGTAISNVVAALFFIIYFVVKKDIISANIKEALPSKEVMVDIFKIGIPAFLMVVLMGITGLILNLFLAKYGNKAIASYGISFRLVQFPELIIMGLAEGVVPLIAYNFMSNKERMKHTIEAVVLSIGVIFAVSMVIVMLFGTSIVQLFSTDAHIVALATFMLKVTMTSLLLNGIGFLFTGMLQATGQGRGAMIMALAQGLIIIPVLFVLDKYFGLTGVVWSLLVAETICSLLAMFIVYLSRNQLTVDKSALIEAE</sequence>
<feature type="transmembrane region" description="Helical" evidence="10">
    <location>
        <begin position="268"/>
        <end position="294"/>
    </location>
</feature>
<dbReference type="AlphaFoldDB" id="A0ABD4EIA9"/>
<keyword evidence="8 10" id="KW-0472">Membrane</keyword>
<dbReference type="InterPro" id="IPR051327">
    <property type="entry name" value="MATE_MepA_subfamily"/>
</dbReference>
<dbReference type="PANTHER" id="PTHR43823">
    <property type="entry name" value="SPORULATION PROTEIN YKVU"/>
    <property type="match status" value="1"/>
</dbReference>
<proteinExistence type="inferred from homology"/>
<evidence type="ECO:0000256" key="5">
    <source>
        <dbReference type="ARBA" id="ARBA00022475"/>
    </source>
</evidence>
<evidence type="ECO:0000313" key="12">
    <source>
        <dbReference type="Proteomes" id="UP000070063"/>
    </source>
</evidence>
<feature type="transmembrane region" description="Helical" evidence="10">
    <location>
        <begin position="80"/>
        <end position="102"/>
    </location>
</feature>
<feature type="transmembrane region" description="Helical" evidence="10">
    <location>
        <begin position="123"/>
        <end position="146"/>
    </location>
</feature>
<dbReference type="GO" id="GO:0005886">
    <property type="term" value="C:plasma membrane"/>
    <property type="evidence" value="ECO:0007669"/>
    <property type="project" value="UniProtKB-SubCell"/>
</dbReference>
<feature type="transmembrane region" description="Helical" evidence="10">
    <location>
        <begin position="314"/>
        <end position="335"/>
    </location>
</feature>
<comment type="subcellular location">
    <subcellularLocation>
        <location evidence="1">Cell membrane</location>
        <topology evidence="1">Multi-pass membrane protein</topology>
    </subcellularLocation>
</comment>